<evidence type="ECO:0000256" key="1">
    <source>
        <dbReference type="ARBA" id="ARBA00007953"/>
    </source>
</evidence>
<feature type="domain" description="TRUD" evidence="4">
    <location>
        <begin position="364"/>
        <end position="522"/>
    </location>
</feature>
<evidence type="ECO:0000313" key="6">
    <source>
        <dbReference type="Proteomes" id="UP001224775"/>
    </source>
</evidence>
<name>A0AAD9D8E1_9STRA</name>
<evidence type="ECO:0000256" key="2">
    <source>
        <dbReference type="ARBA" id="ARBA00023235"/>
    </source>
</evidence>
<feature type="region of interest" description="Disordered" evidence="3">
    <location>
        <begin position="57"/>
        <end position="108"/>
    </location>
</feature>
<accession>A0AAD9D8E1</accession>
<dbReference type="GO" id="GO:0001522">
    <property type="term" value="P:pseudouridine synthesis"/>
    <property type="evidence" value="ECO:0007669"/>
    <property type="project" value="InterPro"/>
</dbReference>
<comment type="caution">
    <text evidence="5">The sequence shown here is derived from an EMBL/GenBank/DDBJ whole genome shotgun (WGS) entry which is preliminary data.</text>
</comment>
<dbReference type="AlphaFoldDB" id="A0AAD9D8E1"/>
<feature type="region of interest" description="Disordered" evidence="3">
    <location>
        <begin position="200"/>
        <end position="225"/>
    </location>
</feature>
<keyword evidence="6" id="KW-1185">Reference proteome</keyword>
<evidence type="ECO:0000256" key="3">
    <source>
        <dbReference type="SAM" id="MobiDB-lite"/>
    </source>
</evidence>
<dbReference type="Proteomes" id="UP001224775">
    <property type="component" value="Unassembled WGS sequence"/>
</dbReference>
<comment type="similarity">
    <text evidence="1">Belongs to the pseudouridine synthase TruD family.</text>
</comment>
<keyword evidence="2 5" id="KW-0413">Isomerase</keyword>
<dbReference type="CDD" id="cd02576">
    <property type="entry name" value="PseudoU_synth_ScPUS7"/>
    <property type="match status" value="1"/>
</dbReference>
<dbReference type="EC" id="5.4.99.-" evidence="5"/>
<dbReference type="GO" id="GO:0009982">
    <property type="term" value="F:pseudouridine synthase activity"/>
    <property type="evidence" value="ECO:0007669"/>
    <property type="project" value="InterPro"/>
</dbReference>
<dbReference type="PANTHER" id="PTHR13326:SF21">
    <property type="entry name" value="PSEUDOURIDYLATE SYNTHASE PUS7L"/>
    <property type="match status" value="1"/>
</dbReference>
<protein>
    <submittedName>
        <fullName evidence="5">Pseudouridine synthase, TruD family</fullName>
        <ecNumber evidence="5">5.4.99.-</ecNumber>
    </submittedName>
</protein>
<organism evidence="5 6">
    <name type="scientific">Skeletonema marinoi</name>
    <dbReference type="NCBI Taxonomy" id="267567"/>
    <lineage>
        <taxon>Eukaryota</taxon>
        <taxon>Sar</taxon>
        <taxon>Stramenopiles</taxon>
        <taxon>Ochrophyta</taxon>
        <taxon>Bacillariophyta</taxon>
        <taxon>Coscinodiscophyceae</taxon>
        <taxon>Thalassiosirophycidae</taxon>
        <taxon>Thalassiosirales</taxon>
        <taxon>Skeletonemataceae</taxon>
        <taxon>Skeletonema</taxon>
        <taxon>Skeletonema marinoi-dohrnii complex</taxon>
    </lineage>
</organism>
<dbReference type="InterPro" id="IPR042214">
    <property type="entry name" value="TruD_catalytic"/>
</dbReference>
<dbReference type="Pfam" id="PF01142">
    <property type="entry name" value="TruD"/>
    <property type="match status" value="1"/>
</dbReference>
<dbReference type="PROSITE" id="PS50984">
    <property type="entry name" value="TRUD"/>
    <property type="match status" value="1"/>
</dbReference>
<dbReference type="InterPro" id="IPR020103">
    <property type="entry name" value="PsdUridine_synth_cat_dom_sf"/>
</dbReference>
<dbReference type="GO" id="GO:0005634">
    <property type="term" value="C:nucleus"/>
    <property type="evidence" value="ECO:0007669"/>
    <property type="project" value="TreeGrafter"/>
</dbReference>
<reference evidence="5" key="1">
    <citation type="submission" date="2023-06" db="EMBL/GenBank/DDBJ databases">
        <title>Survivors Of The Sea: Transcriptome response of Skeletonema marinoi to long-term dormancy.</title>
        <authorList>
            <person name="Pinder M.I.M."/>
            <person name="Kourtchenko O."/>
            <person name="Robertson E.K."/>
            <person name="Larsson T."/>
            <person name="Maumus F."/>
            <person name="Osuna-Cruz C.M."/>
            <person name="Vancaester E."/>
            <person name="Stenow R."/>
            <person name="Vandepoele K."/>
            <person name="Ploug H."/>
            <person name="Bruchert V."/>
            <person name="Godhe A."/>
            <person name="Topel M."/>
        </authorList>
    </citation>
    <scope>NUCLEOTIDE SEQUENCE</scope>
    <source>
        <strain evidence="5">R05AC</strain>
    </source>
</reference>
<dbReference type="EMBL" id="JATAAI010000028">
    <property type="protein sequence ID" value="KAK1736620.1"/>
    <property type="molecule type" value="Genomic_DNA"/>
</dbReference>
<gene>
    <name evidence="5" type="ORF">QTG54_012642</name>
</gene>
<sequence length="522" mass="58782">MANRYDDLERKVGIAEYASPHDGFAAVVKARYSDFIVHEVDLNGNIARLDKLETSAPAEAVSTPMQVENTEESNAGDANENSRKRKLSESAADVPSAESKKESDDNAANKTEVVVDWDSFTESLCKLVGDDTGKEVIAFLQQDEPAEQFYTLPQISDKQVRRSIHQLIKSAEFNSVVRADNHEGRLRVWHKAFFDKMPRDTFVSGSNNPAKRSNKQNKQKKSEWPRDRPNFLQFVLYKENIDTSTAAKDVTRFARLNPKRGISYAGMKDKRGVTTQFCSAFRVEKEQLLAINKRDGVGGGNSSTKGSCIIRVGNLTYSNEEVKLGALAGNRFDIVLRNIDTGDDNHDTIRRKLEVAGEGFKQSGFINYFGMQRFGKSVDTHEVGLQILKGDFEGAVDIIMREKADGDGPRVLEARQTWAKRFHGVNVKEDEAKASEVEAKYARQVEKMCSRFMMCERSIVSSLSRKPRDYKRAFTSISKNMRSMFLHAYQSFLWNKVASFRIKTGGSTEVREGDLVLLEDKS</sequence>
<dbReference type="Gene3D" id="3.30.2350.20">
    <property type="entry name" value="TruD, catalytic domain"/>
    <property type="match status" value="2"/>
</dbReference>
<dbReference type="SUPFAM" id="SSF55120">
    <property type="entry name" value="Pseudouridine synthase"/>
    <property type="match status" value="1"/>
</dbReference>
<proteinExistence type="inferred from homology"/>
<dbReference type="NCBIfam" id="TIGR00094">
    <property type="entry name" value="tRNA_TruD_broad"/>
    <property type="match status" value="1"/>
</dbReference>
<evidence type="ECO:0000313" key="5">
    <source>
        <dbReference type="EMBL" id="KAK1736620.1"/>
    </source>
</evidence>
<dbReference type="PIRSF" id="PIRSF037016">
    <property type="entry name" value="Pseudouridin_synth_euk_prd"/>
    <property type="match status" value="1"/>
</dbReference>
<dbReference type="InterPro" id="IPR011760">
    <property type="entry name" value="PsdUridine_synth_TruD_insert"/>
</dbReference>
<dbReference type="GO" id="GO:0003723">
    <property type="term" value="F:RNA binding"/>
    <property type="evidence" value="ECO:0007669"/>
    <property type="project" value="InterPro"/>
</dbReference>
<dbReference type="InterPro" id="IPR001656">
    <property type="entry name" value="PsdUridine_synth_TruD"/>
</dbReference>
<dbReference type="PANTHER" id="PTHR13326">
    <property type="entry name" value="TRNA PSEUDOURIDINE SYNTHASE D"/>
    <property type="match status" value="1"/>
</dbReference>
<evidence type="ECO:0000259" key="4">
    <source>
        <dbReference type="PROSITE" id="PS50984"/>
    </source>
</evidence>